<dbReference type="InterPro" id="IPR000387">
    <property type="entry name" value="Tyr_Pase_dom"/>
</dbReference>
<dbReference type="InterPro" id="IPR029021">
    <property type="entry name" value="Prot-tyrosine_phosphatase-like"/>
</dbReference>
<name>A0AAJ0FJK5_9PEZI</name>
<evidence type="ECO:0000313" key="3">
    <source>
        <dbReference type="Proteomes" id="UP001244011"/>
    </source>
</evidence>
<dbReference type="PROSITE" id="PS00383">
    <property type="entry name" value="TYR_PHOSPHATASE_1"/>
    <property type="match status" value="1"/>
</dbReference>
<dbReference type="AlphaFoldDB" id="A0AAJ0FJK5"/>
<protein>
    <submittedName>
        <fullName evidence="2">Protein-tyrosine phosphatase</fullName>
    </submittedName>
</protein>
<dbReference type="GeneID" id="85312890"/>
<evidence type="ECO:0000259" key="1">
    <source>
        <dbReference type="PROSITE" id="PS50056"/>
    </source>
</evidence>
<dbReference type="SUPFAM" id="SSF52799">
    <property type="entry name" value="(Phosphotyrosine protein) phosphatases II"/>
    <property type="match status" value="1"/>
</dbReference>
<dbReference type="InterPro" id="IPR026893">
    <property type="entry name" value="Tyr/Ser_Pase_IphP-type"/>
</dbReference>
<evidence type="ECO:0000313" key="2">
    <source>
        <dbReference type="EMBL" id="KAK1770726.1"/>
    </source>
</evidence>
<dbReference type="InterPro" id="IPR016130">
    <property type="entry name" value="Tyr_Pase_AS"/>
</dbReference>
<sequence length="320" mass="34057">MTSTTTPDKDLLTRLSSTPLDTPIPADLLATALSAPPFAPSIPGSLNLRDVGALFPSHVRPGAAFRSGTLDNRAEQGQHLSSLLRSRLGVSRVYDFRRADEKGRQRSGAAGGEEEEEEEEVVEVLACPYMDGAEVPRPVVVGDFAAGEGGVLGVGYRDMYDDILRGYRTGFRMVFEGLRTVAEGEAVLFHCTGGKDRTGVMSALILDLMGVPAEQIAQEYALTRIGTEPFREMLLPIVLKAYGAGAAVAGGGGAADLNTPGMREFLSTDAAVMVDFVGRLRREHGGAEGYLRDSLGFSEKEVAQIRERLRPKGGEGAGGL</sequence>
<gene>
    <name evidence="2" type="ORF">QBC33DRAFT_556204</name>
</gene>
<dbReference type="GO" id="GO:0004721">
    <property type="term" value="F:phosphoprotein phosphatase activity"/>
    <property type="evidence" value="ECO:0007669"/>
    <property type="project" value="InterPro"/>
</dbReference>
<dbReference type="EMBL" id="MU839000">
    <property type="protein sequence ID" value="KAK1770726.1"/>
    <property type="molecule type" value="Genomic_DNA"/>
</dbReference>
<dbReference type="Gene3D" id="3.90.190.10">
    <property type="entry name" value="Protein tyrosine phosphatase superfamily"/>
    <property type="match status" value="1"/>
</dbReference>
<dbReference type="Pfam" id="PF13350">
    <property type="entry name" value="Y_phosphatase3"/>
    <property type="match status" value="1"/>
</dbReference>
<feature type="domain" description="Tyrosine specific protein phosphatases" evidence="1">
    <location>
        <begin position="172"/>
        <end position="235"/>
    </location>
</feature>
<reference evidence="2" key="1">
    <citation type="submission" date="2023-06" db="EMBL/GenBank/DDBJ databases">
        <title>Genome-scale phylogeny and comparative genomics of the fungal order Sordariales.</title>
        <authorList>
            <consortium name="Lawrence Berkeley National Laboratory"/>
            <person name="Hensen N."/>
            <person name="Bonometti L."/>
            <person name="Westerberg I."/>
            <person name="Brannstrom I.O."/>
            <person name="Guillou S."/>
            <person name="Cros-Aarteil S."/>
            <person name="Calhoun S."/>
            <person name="Haridas S."/>
            <person name="Kuo A."/>
            <person name="Mondo S."/>
            <person name="Pangilinan J."/>
            <person name="Riley R."/>
            <person name="Labutti K."/>
            <person name="Andreopoulos B."/>
            <person name="Lipzen A."/>
            <person name="Chen C."/>
            <person name="Yanf M."/>
            <person name="Daum C."/>
            <person name="Ng V."/>
            <person name="Clum A."/>
            <person name="Steindorff A."/>
            <person name="Ohm R."/>
            <person name="Martin F."/>
            <person name="Silar P."/>
            <person name="Natvig D."/>
            <person name="Lalanne C."/>
            <person name="Gautier V."/>
            <person name="Ament-Velasquez S.L."/>
            <person name="Kruys A."/>
            <person name="Hutchinson M.I."/>
            <person name="Powell A.J."/>
            <person name="Barry K."/>
            <person name="Miller A.N."/>
            <person name="Grigoriev I.V."/>
            <person name="Debuchy R."/>
            <person name="Gladieux P."/>
            <person name="Thoren M.H."/>
            <person name="Johannesson H."/>
        </authorList>
    </citation>
    <scope>NUCLEOTIDE SEQUENCE</scope>
    <source>
        <strain evidence="2">8032-3</strain>
    </source>
</reference>
<dbReference type="RefSeq" id="XP_060286939.1">
    <property type="nucleotide sequence ID" value="XM_060429703.1"/>
</dbReference>
<organism evidence="2 3">
    <name type="scientific">Phialemonium atrogriseum</name>
    <dbReference type="NCBI Taxonomy" id="1093897"/>
    <lineage>
        <taxon>Eukaryota</taxon>
        <taxon>Fungi</taxon>
        <taxon>Dikarya</taxon>
        <taxon>Ascomycota</taxon>
        <taxon>Pezizomycotina</taxon>
        <taxon>Sordariomycetes</taxon>
        <taxon>Sordariomycetidae</taxon>
        <taxon>Cephalothecales</taxon>
        <taxon>Cephalothecaceae</taxon>
        <taxon>Phialemonium</taxon>
    </lineage>
</organism>
<accession>A0AAJ0FJK5</accession>
<dbReference type="Proteomes" id="UP001244011">
    <property type="component" value="Unassembled WGS sequence"/>
</dbReference>
<comment type="caution">
    <text evidence="2">The sequence shown here is derived from an EMBL/GenBank/DDBJ whole genome shotgun (WGS) entry which is preliminary data.</text>
</comment>
<proteinExistence type="predicted"/>
<keyword evidence="3" id="KW-1185">Reference proteome</keyword>
<dbReference type="PROSITE" id="PS50056">
    <property type="entry name" value="TYR_PHOSPHATASE_2"/>
    <property type="match status" value="1"/>
</dbReference>